<comment type="similarity">
    <text evidence="2">Belongs to the transpeptidase family.</text>
</comment>
<dbReference type="Pfam" id="PF03717">
    <property type="entry name" value="PBP_dimer"/>
    <property type="match status" value="1"/>
</dbReference>
<evidence type="ECO:0000256" key="8">
    <source>
        <dbReference type="ARBA" id="ARBA00023251"/>
    </source>
</evidence>
<evidence type="ECO:0000256" key="11">
    <source>
        <dbReference type="SAM" id="SignalP"/>
    </source>
</evidence>
<evidence type="ECO:0000313" key="16">
    <source>
        <dbReference type="Proteomes" id="UP001321453"/>
    </source>
</evidence>
<proteinExistence type="inferred from homology"/>
<dbReference type="EC" id="3.5.2.6" evidence="4 9"/>
<keyword evidence="6 9" id="KW-0378">Hydrolase</keyword>
<evidence type="ECO:0000256" key="1">
    <source>
        <dbReference type="ARBA" id="ARBA00004370"/>
    </source>
</evidence>
<evidence type="ECO:0000256" key="5">
    <source>
        <dbReference type="ARBA" id="ARBA00022729"/>
    </source>
</evidence>
<dbReference type="InterPro" id="IPR050515">
    <property type="entry name" value="Beta-lactam/transpept"/>
</dbReference>
<dbReference type="PROSITE" id="PS51257">
    <property type="entry name" value="PROKAR_LIPOPROTEIN"/>
    <property type="match status" value="1"/>
</dbReference>
<keyword evidence="5 11" id="KW-0732">Signal</keyword>
<dbReference type="EMBL" id="JAUCGR010000001">
    <property type="protein sequence ID" value="MDM7830040.1"/>
    <property type="molecule type" value="Genomic_DNA"/>
</dbReference>
<dbReference type="Gene3D" id="3.90.1310.10">
    <property type="entry name" value="Penicillin-binding protein 2a (Domain 2)"/>
    <property type="match status" value="1"/>
</dbReference>
<dbReference type="PROSITE" id="PS00337">
    <property type="entry name" value="BETA_LACTAMASE_D"/>
    <property type="match status" value="1"/>
</dbReference>
<dbReference type="Proteomes" id="UP001321453">
    <property type="component" value="Unassembled WGS sequence"/>
</dbReference>
<dbReference type="SUPFAM" id="SSF56519">
    <property type="entry name" value="Penicillin binding protein dimerisation domain"/>
    <property type="match status" value="1"/>
</dbReference>
<dbReference type="InterPro" id="IPR001460">
    <property type="entry name" value="PCN-bd_Tpept"/>
</dbReference>
<accession>A0ABT7S345</accession>
<organism evidence="15 16">
    <name type="scientific">Cellulomonas edaphi</name>
    <dbReference type="NCBI Taxonomy" id="3053468"/>
    <lineage>
        <taxon>Bacteria</taxon>
        <taxon>Bacillati</taxon>
        <taxon>Actinomycetota</taxon>
        <taxon>Actinomycetes</taxon>
        <taxon>Micrococcales</taxon>
        <taxon>Cellulomonadaceae</taxon>
        <taxon>Cellulomonas</taxon>
    </lineage>
</organism>
<evidence type="ECO:0000259" key="12">
    <source>
        <dbReference type="Pfam" id="PF00905"/>
    </source>
</evidence>
<dbReference type="InterPro" id="IPR007887">
    <property type="entry name" value="MecA_N"/>
</dbReference>
<evidence type="ECO:0000256" key="6">
    <source>
        <dbReference type="ARBA" id="ARBA00022801"/>
    </source>
</evidence>
<evidence type="ECO:0000259" key="13">
    <source>
        <dbReference type="Pfam" id="PF03717"/>
    </source>
</evidence>
<evidence type="ECO:0000256" key="4">
    <source>
        <dbReference type="ARBA" id="ARBA00012865"/>
    </source>
</evidence>
<evidence type="ECO:0000256" key="2">
    <source>
        <dbReference type="ARBA" id="ARBA00007171"/>
    </source>
</evidence>
<comment type="catalytic activity">
    <reaction evidence="9">
        <text>a beta-lactam + H2O = a substituted beta-amino acid</text>
        <dbReference type="Rhea" id="RHEA:20401"/>
        <dbReference type="ChEBI" id="CHEBI:15377"/>
        <dbReference type="ChEBI" id="CHEBI:35627"/>
        <dbReference type="ChEBI" id="CHEBI:140347"/>
        <dbReference type="EC" id="3.5.2.6"/>
    </reaction>
</comment>
<evidence type="ECO:0000259" key="14">
    <source>
        <dbReference type="Pfam" id="PF05223"/>
    </source>
</evidence>
<dbReference type="InterPro" id="IPR012338">
    <property type="entry name" value="Beta-lactam/transpept-like"/>
</dbReference>
<dbReference type="PANTHER" id="PTHR30627">
    <property type="entry name" value="PEPTIDOGLYCAN D,D-TRANSPEPTIDASE"/>
    <property type="match status" value="1"/>
</dbReference>
<dbReference type="SUPFAM" id="SSF56601">
    <property type="entry name" value="beta-lactamase/transpeptidase-like"/>
    <property type="match status" value="1"/>
</dbReference>
<comment type="similarity">
    <text evidence="3 9">Belongs to the class-D beta-lactamase family.</text>
</comment>
<feature type="signal peptide" evidence="11">
    <location>
        <begin position="1"/>
        <end position="22"/>
    </location>
</feature>
<evidence type="ECO:0000256" key="7">
    <source>
        <dbReference type="ARBA" id="ARBA00023136"/>
    </source>
</evidence>
<evidence type="ECO:0000313" key="15">
    <source>
        <dbReference type="EMBL" id="MDM7830040.1"/>
    </source>
</evidence>
<dbReference type="InterPro" id="IPR036138">
    <property type="entry name" value="PBP_dimer_sf"/>
</dbReference>
<comment type="caution">
    <text evidence="15">The sequence shown here is derived from an EMBL/GenBank/DDBJ whole genome shotgun (WGS) entry which is preliminary data.</text>
</comment>
<reference evidence="15 16" key="1">
    <citation type="submission" date="2023-06" db="EMBL/GenBank/DDBJ databases">
        <title>Cellulomonas sp. MW9 Whole genome sequence.</title>
        <authorList>
            <person name="Park S."/>
        </authorList>
    </citation>
    <scope>NUCLEOTIDE SEQUENCE [LARGE SCALE GENOMIC DNA]</scope>
    <source>
        <strain evidence="15 16">MW9</strain>
    </source>
</reference>
<evidence type="ECO:0000256" key="10">
    <source>
        <dbReference type="SAM" id="MobiDB-lite"/>
    </source>
</evidence>
<dbReference type="Pfam" id="PF00905">
    <property type="entry name" value="Transpeptidase"/>
    <property type="match status" value="1"/>
</dbReference>
<feature type="chain" id="PRO_5045918827" description="Beta-lactamase" evidence="11">
    <location>
        <begin position="23"/>
        <end position="640"/>
    </location>
</feature>
<dbReference type="Pfam" id="PF05223">
    <property type="entry name" value="MecA_N"/>
    <property type="match status" value="1"/>
</dbReference>
<feature type="domain" description="NTF2-like N-terminal transpeptidase" evidence="14">
    <location>
        <begin position="31"/>
        <end position="142"/>
    </location>
</feature>
<name>A0ABT7S345_9CELL</name>
<keyword evidence="8 9" id="KW-0046">Antibiotic resistance</keyword>
<dbReference type="RefSeq" id="WP_289444645.1">
    <property type="nucleotide sequence ID" value="NZ_JAUCGR010000001.1"/>
</dbReference>
<evidence type="ECO:0000256" key="3">
    <source>
        <dbReference type="ARBA" id="ARBA00007898"/>
    </source>
</evidence>
<keyword evidence="7" id="KW-0472">Membrane</keyword>
<dbReference type="PANTHER" id="PTHR30627:SF24">
    <property type="entry name" value="PENICILLIN-BINDING PROTEIN 4B"/>
    <property type="match status" value="1"/>
</dbReference>
<sequence>MASARRAWSGVGALVLVTAALTSCTSEPPGPQAAAGTLAQALASGDFSRVALTATADAAAASSQRTSTFEALGDRRPAVTVAAVAVDPEDDERATATLAYTWDLDASDDDWTYRVTARMQRDDDTWQTAWQPSLLVPDLVDGEVLSVSRARAARAQVLGAGDEVIVEDRPVWRVGIDKTRVDAADTKAAARALATALEMDPAAYAKQVAAAGPKAFVEAIVVRDGDPDYDVKALDRLAGVDPVAATMPLAPTRLFARPVLGTVGDATAEAIAKSDGAIAAGDLTGLSGLQRQYDAQLRGLPGLTVEAVSEDGSARRELYAVAPTPGTPLRTTLDVGMQTSAENVLAQVRPASAIVAIRPSTGDVLAAASGPGGDGMSTATLGQFAPGSTFKVASALALLRAGATPDSDVTCTPQVDVDGREFSNFPDYPSAHLGQIPLRTAFANSCNTAFIAERDTATQDALIDAAGSLGLVPGADLGFAAFLGAVPADSDGTDHAATMIGQGRVLASPLGMATVAASVAAGSTVTPRLVVTDDEPAPSPDPTESARPLVPLTGAEGSTLRELMRGVVTDGGASFLADVPGEEVIAKTGTAQFGQTEDLRNHVWMIAAQGDLAVAVFVDEGDYGSTTAGPLLEEFLRAVR</sequence>
<dbReference type="InterPro" id="IPR002137">
    <property type="entry name" value="Beta-lactam_class-D_AS"/>
</dbReference>
<keyword evidence="16" id="KW-1185">Reference proteome</keyword>
<dbReference type="InterPro" id="IPR005311">
    <property type="entry name" value="PBP_dimer"/>
</dbReference>
<feature type="region of interest" description="Disordered" evidence="10">
    <location>
        <begin position="531"/>
        <end position="552"/>
    </location>
</feature>
<protein>
    <recommendedName>
        <fullName evidence="4 9">Beta-lactamase</fullName>
        <ecNumber evidence="4 9">3.5.2.6</ecNumber>
    </recommendedName>
</protein>
<gene>
    <name evidence="15" type="ORF">QRT05_01725</name>
</gene>
<evidence type="ECO:0000256" key="9">
    <source>
        <dbReference type="RuleBase" id="RU361140"/>
    </source>
</evidence>
<feature type="domain" description="Penicillin-binding protein dimerisation" evidence="13">
    <location>
        <begin position="151"/>
        <end position="317"/>
    </location>
</feature>
<comment type="subcellular location">
    <subcellularLocation>
        <location evidence="1">Membrane</location>
    </subcellularLocation>
</comment>
<feature type="domain" description="Penicillin-binding protein transpeptidase" evidence="12">
    <location>
        <begin position="353"/>
        <end position="636"/>
    </location>
</feature>
<dbReference type="Gene3D" id="3.40.710.10">
    <property type="entry name" value="DD-peptidase/beta-lactamase superfamily"/>
    <property type="match status" value="1"/>
</dbReference>